<dbReference type="GeneID" id="93074483"/>
<evidence type="ECO:0000259" key="1">
    <source>
        <dbReference type="Pfam" id="PF10105"/>
    </source>
</evidence>
<evidence type="ECO:0000313" key="4">
    <source>
        <dbReference type="Proteomes" id="UP000028042"/>
    </source>
</evidence>
<dbReference type="InterPro" id="IPR018768">
    <property type="entry name" value="DUF2344"/>
</dbReference>
<dbReference type="EMBL" id="CP009268">
    <property type="protein sequence ID" value="AJA52397.1"/>
    <property type="molecule type" value="Genomic_DNA"/>
</dbReference>
<evidence type="ECO:0000313" key="3">
    <source>
        <dbReference type="EMBL" id="KRU11593.1"/>
    </source>
</evidence>
<dbReference type="Pfam" id="PF10105">
    <property type="entry name" value="DUF2344"/>
    <property type="match status" value="1"/>
</dbReference>
<protein>
    <submittedName>
        <fullName evidence="2">Radical SAM-linked protein</fullName>
    </submittedName>
</protein>
<accession>A0A0H3J4K0</accession>
<reference evidence="2 5" key="1">
    <citation type="journal article" date="2015" name="Genome Announc.">
        <title>Complete Genome Sequence of the Nitrogen-Fixing and Solvent-Producing Clostridium pasteurianum DSM 525.</title>
        <authorList>
            <person name="Poehlein A."/>
            <person name="Grosse-Honebrink A."/>
            <person name="Zhang Y."/>
            <person name="Minton N.P."/>
            <person name="Daniel R."/>
        </authorList>
    </citation>
    <scope>NUCLEOTIDE SEQUENCE [LARGE SCALE GENOMIC DNA]</scope>
    <source>
        <strain evidence="2">DSM 525</strain>
        <strain evidence="5">DSM 525 / ATCC 6013</strain>
    </source>
</reference>
<evidence type="ECO:0000313" key="5">
    <source>
        <dbReference type="Proteomes" id="UP000030905"/>
    </source>
</evidence>
<gene>
    <name evidence="2" type="ORF">CLPA_c23390</name>
    <name evidence="3" type="ORF">CP6013_00840</name>
</gene>
<feature type="domain" description="DUF2344" evidence="1">
    <location>
        <begin position="4"/>
        <end position="194"/>
    </location>
</feature>
<reference evidence="3" key="2">
    <citation type="submission" date="2015-10" db="EMBL/GenBank/DDBJ databases">
        <title>Improved Draft Genome Sequence of Clostridium pasteurianum Strain ATCC 6013 (DSM 525) Using a Hybrid Next-Generation Sequencing Approach.</title>
        <authorList>
            <person name="Pyne M.E."/>
            <person name="Utturkar S.M."/>
            <person name="Brown S.D."/>
            <person name="Moo-Young M."/>
            <person name="Chung D.A."/>
            <person name="Chou P.C."/>
        </authorList>
    </citation>
    <scope>NUCLEOTIDE SEQUENCE</scope>
    <source>
        <strain evidence="3">ATCC 6013</strain>
    </source>
</reference>
<dbReference type="EMBL" id="JPGY02000001">
    <property type="protein sequence ID" value="KRU11593.1"/>
    <property type="molecule type" value="Genomic_DNA"/>
</dbReference>
<organism evidence="2 5">
    <name type="scientific">Clostridium pasteurianum DSM 525 = ATCC 6013</name>
    <dbReference type="NCBI Taxonomy" id="1262449"/>
    <lineage>
        <taxon>Bacteria</taxon>
        <taxon>Bacillati</taxon>
        <taxon>Bacillota</taxon>
        <taxon>Clostridia</taxon>
        <taxon>Eubacteriales</taxon>
        <taxon>Clostridiaceae</taxon>
        <taxon>Clostridium</taxon>
    </lineage>
</organism>
<dbReference type="Proteomes" id="UP000030905">
    <property type="component" value="Chromosome"/>
</dbReference>
<dbReference type="Proteomes" id="UP000028042">
    <property type="component" value="Unassembled WGS sequence"/>
</dbReference>
<dbReference type="NCBIfam" id="TIGR03936">
    <property type="entry name" value="sam_1_link_chp"/>
    <property type="match status" value="1"/>
</dbReference>
<keyword evidence="5" id="KW-1185">Reference proteome</keyword>
<dbReference type="KEGG" id="cpae:CPAST_c23390"/>
<reference evidence="3 4" key="3">
    <citation type="journal article" name="Genome Announc.">
        <title>Improved Draft Genome Sequence of Clostridium pasteurianum Strain ATCC 6013 (DSM 525) Using a Hybrid Next-Generation Sequencing Approach.</title>
        <authorList>
            <person name="Pyne M.E."/>
            <person name="Utturkar S."/>
            <person name="Brown S.D."/>
            <person name="Moo-Young M."/>
            <person name="Chung D.A."/>
            <person name="Chou C.P."/>
        </authorList>
    </citation>
    <scope>NUCLEOTIDE SEQUENCE [LARGE SCALE GENOMIC DNA]</scope>
    <source>
        <strain evidence="3 4">ATCC 6013</strain>
    </source>
</reference>
<name>A0A0H3J4K0_CLOPA</name>
<proteinExistence type="predicted"/>
<sequence length="239" mass="27686">MKVRYLIKFTKGSDIKFVSHLDIMRTIQRTFKRASLPVDYSRGFNPHMKLSIAQPLSVGMYSLGDYMDIEFKEKVEEREIEKNFNESSTENIKLLKVVGIREPYDKNGKKVPQAMAAIDGASYIIKIKYLNTDNLSSELDNMLKSKEWNIVKKTKSGEKEVNIKPMVKDLKLTIEDNYLIMNAQISCGSRENLSADLLAQYIKKNTKAVDEEAFTEMVRTEMYGIKNKKLVPLWQYFQQ</sequence>
<dbReference type="PATRIC" id="fig|1262449.3.peg.651"/>
<dbReference type="RefSeq" id="WP_003441437.1">
    <property type="nucleotide sequence ID" value="NZ_ANZB01000002.1"/>
</dbReference>
<dbReference type="eggNOG" id="COG5011">
    <property type="taxonomic scope" value="Bacteria"/>
</dbReference>
<dbReference type="AlphaFoldDB" id="A0A0H3J4K0"/>
<evidence type="ECO:0000313" key="2">
    <source>
        <dbReference type="EMBL" id="AJA52397.1"/>
    </source>
</evidence>
<dbReference type="KEGG" id="cpat:CLPA_c23390"/>